<dbReference type="AlphaFoldDB" id="A0A806K2A1"/>
<evidence type="ECO:0000256" key="1">
    <source>
        <dbReference type="ARBA" id="ARBA00009981"/>
    </source>
</evidence>
<proteinExistence type="inferred from homology"/>
<dbReference type="EMBL" id="JQ844277">
    <property type="protein sequence ID" value="AGS54108.1"/>
    <property type="molecule type" value="Genomic_DNA"/>
</dbReference>
<organism evidence="2">
    <name type="scientific">uncultured bacterium contig00021</name>
    <dbReference type="NCBI Taxonomy" id="1181511"/>
    <lineage>
        <taxon>Bacteria</taxon>
        <taxon>environmental samples</taxon>
    </lineage>
</organism>
<accession>A0A806K2A1</accession>
<sequence>MPAIRNGTEIMNNFSEIYEFCQNNREPIFLTDNGQGKLAVMCIEAYEELVGRLELYHSLQMGLNQINNGEVIEEEEMLETLNNYIRK</sequence>
<protein>
    <submittedName>
        <fullName evidence="2">Prevent-host-death family protein</fullName>
    </submittedName>
</protein>
<dbReference type="SUPFAM" id="SSF143120">
    <property type="entry name" value="YefM-like"/>
    <property type="match status" value="1"/>
</dbReference>
<comment type="similarity">
    <text evidence="1">Belongs to the phD/YefM antitoxin family.</text>
</comment>
<name>A0A806K2A1_9BACT</name>
<evidence type="ECO:0000313" key="2">
    <source>
        <dbReference type="EMBL" id="AGS54108.1"/>
    </source>
</evidence>
<dbReference type="InterPro" id="IPR036165">
    <property type="entry name" value="YefM-like_sf"/>
</dbReference>
<reference evidence="2" key="1">
    <citation type="submission" date="2012-03" db="EMBL/GenBank/DDBJ databases">
        <title>Functional metagenomics reveals considerable lignocellulase gene clusters in the gut microbiome of a wood-feeding higher termite.</title>
        <authorList>
            <person name="Liu N."/>
        </authorList>
    </citation>
    <scope>NUCLEOTIDE SEQUENCE</scope>
</reference>